<evidence type="ECO:0000313" key="1">
    <source>
        <dbReference type="EMBL" id="MXU87814.1"/>
    </source>
</evidence>
<proteinExistence type="predicted"/>
<dbReference type="AlphaFoldDB" id="A0A6B0UED2"/>
<organism evidence="1">
    <name type="scientific">Ixodes ricinus</name>
    <name type="common">Common tick</name>
    <name type="synonym">Acarus ricinus</name>
    <dbReference type="NCBI Taxonomy" id="34613"/>
    <lineage>
        <taxon>Eukaryota</taxon>
        <taxon>Metazoa</taxon>
        <taxon>Ecdysozoa</taxon>
        <taxon>Arthropoda</taxon>
        <taxon>Chelicerata</taxon>
        <taxon>Arachnida</taxon>
        <taxon>Acari</taxon>
        <taxon>Parasitiformes</taxon>
        <taxon>Ixodida</taxon>
        <taxon>Ixodoidea</taxon>
        <taxon>Ixodidae</taxon>
        <taxon>Ixodinae</taxon>
        <taxon>Ixodes</taxon>
    </lineage>
</organism>
<sequence>MTLKSVCVIQWAFVLVVLVSALIAWLSSVSSSVDQEGRLISCNLSLRHSKWRFICVYAHNTVNARSLFFQFLAKFMDTEKEVLLFVWVVIAALNFSII</sequence>
<reference evidence="1" key="1">
    <citation type="submission" date="2019-12" db="EMBL/GenBank/DDBJ databases">
        <title>An insight into the sialome of adult female Ixodes ricinus ticks feeding for 6 days.</title>
        <authorList>
            <person name="Perner J."/>
            <person name="Ribeiro J.M.C."/>
        </authorList>
    </citation>
    <scope>NUCLEOTIDE SEQUENCE</scope>
    <source>
        <strain evidence="1">Semi-engorged</strain>
        <tissue evidence="1">Salivary glands</tissue>
    </source>
</reference>
<accession>A0A6B0UED2</accession>
<name>A0A6B0UED2_IXORI</name>
<dbReference type="EMBL" id="GIFC01005731">
    <property type="protein sequence ID" value="MXU87814.1"/>
    <property type="molecule type" value="Transcribed_RNA"/>
</dbReference>
<protein>
    <submittedName>
        <fullName evidence="1">Uncharacterized protein</fullName>
    </submittedName>
</protein>